<feature type="domain" description="DNA repair protein rhp7 treble clef" evidence="2">
    <location>
        <begin position="149"/>
        <end position="187"/>
    </location>
</feature>
<evidence type="ECO:0000259" key="2">
    <source>
        <dbReference type="Pfam" id="PF23550"/>
    </source>
</evidence>
<dbReference type="GO" id="GO:0031146">
    <property type="term" value="P:SCF-dependent proteasomal ubiquitin-dependent protein catabolic process"/>
    <property type="evidence" value="ECO:0007669"/>
    <property type="project" value="TreeGrafter"/>
</dbReference>
<dbReference type="SMART" id="SM00367">
    <property type="entry name" value="LRR_CC"/>
    <property type="match status" value="4"/>
</dbReference>
<reference evidence="3 4" key="1">
    <citation type="journal article" date="2016" name="Sci. Rep.">
        <title>Peltaster fructicola genome reveals evolution from an invasive phytopathogen to an ectophytic parasite.</title>
        <authorList>
            <person name="Xu C."/>
            <person name="Chen H."/>
            <person name="Gleason M.L."/>
            <person name="Xu J.R."/>
            <person name="Liu H."/>
            <person name="Zhang R."/>
            <person name="Sun G."/>
        </authorList>
    </citation>
    <scope>NUCLEOTIDE SEQUENCE [LARGE SCALE GENOMIC DNA]</scope>
    <source>
        <strain evidence="3 4">LNHT1506</strain>
    </source>
</reference>
<dbReference type="InterPro" id="IPR032675">
    <property type="entry name" value="LRR_dom_sf"/>
</dbReference>
<dbReference type="Proteomes" id="UP000503462">
    <property type="component" value="Chromosome 2"/>
</dbReference>
<feature type="compositionally biased region" description="Basic and acidic residues" evidence="1">
    <location>
        <begin position="33"/>
        <end position="46"/>
    </location>
</feature>
<dbReference type="EMBL" id="CP051140">
    <property type="protein sequence ID" value="QIW97687.1"/>
    <property type="molecule type" value="Genomic_DNA"/>
</dbReference>
<name>A0A6H0XSU6_9PEZI</name>
<dbReference type="FunFam" id="3.80.10.10:FF:000601">
    <property type="entry name" value="DNA repair protein Rad7, protein"/>
    <property type="match status" value="1"/>
</dbReference>
<organism evidence="3 4">
    <name type="scientific">Peltaster fructicola</name>
    <dbReference type="NCBI Taxonomy" id="286661"/>
    <lineage>
        <taxon>Eukaryota</taxon>
        <taxon>Fungi</taxon>
        <taxon>Dikarya</taxon>
        <taxon>Ascomycota</taxon>
        <taxon>Pezizomycotina</taxon>
        <taxon>Dothideomycetes</taxon>
        <taxon>Dothideomycetes incertae sedis</taxon>
        <taxon>Peltaster</taxon>
    </lineage>
</organism>
<accession>A0A6H0XSU6</accession>
<feature type="compositionally biased region" description="Acidic residues" evidence="1">
    <location>
        <begin position="122"/>
        <end position="133"/>
    </location>
</feature>
<protein>
    <recommendedName>
        <fullName evidence="2">DNA repair protein rhp7 treble clef domain-containing protein</fullName>
    </recommendedName>
</protein>
<dbReference type="GO" id="GO:0019005">
    <property type="term" value="C:SCF ubiquitin ligase complex"/>
    <property type="evidence" value="ECO:0007669"/>
    <property type="project" value="TreeGrafter"/>
</dbReference>
<evidence type="ECO:0000313" key="4">
    <source>
        <dbReference type="Proteomes" id="UP000503462"/>
    </source>
</evidence>
<dbReference type="PANTHER" id="PTHR13318:SF234">
    <property type="entry name" value="RNI-LIKE PROTEIN"/>
    <property type="match status" value="1"/>
</dbReference>
<dbReference type="AlphaFoldDB" id="A0A6H0XSU6"/>
<feature type="region of interest" description="Disordered" evidence="1">
    <location>
        <begin position="33"/>
        <end position="133"/>
    </location>
</feature>
<evidence type="ECO:0000313" key="3">
    <source>
        <dbReference type="EMBL" id="QIW97687.1"/>
    </source>
</evidence>
<sequence>MSGRRSGNGIRGPQSALTDFLAANNISAAQIRNDYEQRRARQDRENAQASTAATPDIEPSNEAEDDDAQSPDDAEEEEKAVKTKKRKRSEVEAIEKIKKAKKAKKVPDKLKGKKKSKKRSDDEDDDDEYNDSEDEAFVRDVYKKARKAPGQFANCEICSKRFTVTPYSKDGPEGGLLCTPCGKSLAKDLKAENKAVKQPVIRKRRKMESDKLDGFTIRGAKTLQQMCIEKVVQNHTEVTELGDLPQTILDRLSAIFSKHRVLKPNTLPLFLRPDNLEVVLHDSAYLEVNDYKQIFAVVPRIRKLVIGNACQFKDEVVDYMIERCKDLRDIRIYAPNLVTNEMWHRLFREAGKPIEVVKLKYLDAAFEDAHVEDMVAHCPNLQRLKLESCRRLGQGAVDALIEARSLEHLSLQMSNPVMVDSLLAMIKALGSNLRTLSLTRFQDADDSVLDIIHNKCNKLNKLRFSENDTATDHAFAKLFTGWANPSLTFIDVNCTRDVDNNNPEGPEDAIGLASSGFEAMMAHSGDALRYLDIASCRHIGLPAFLNVFNGERVYPALRSINISFCNQVDTTVIVGIFKSCPALKKLVAFGCFDIGEVVVPRDIALIGIPKAQDAIEQFGTGLDVEEALGRMVEVA</sequence>
<dbReference type="InterPro" id="IPR056451">
    <property type="entry name" value="Znf_Tbcl_Rhp7"/>
</dbReference>
<dbReference type="SUPFAM" id="SSF52047">
    <property type="entry name" value="RNI-like"/>
    <property type="match status" value="1"/>
</dbReference>
<dbReference type="Pfam" id="PF23550">
    <property type="entry name" value="zf_Tbcl_Rhp7"/>
    <property type="match status" value="1"/>
</dbReference>
<evidence type="ECO:0000256" key="1">
    <source>
        <dbReference type="SAM" id="MobiDB-lite"/>
    </source>
</evidence>
<dbReference type="OrthoDB" id="1924287at2759"/>
<feature type="compositionally biased region" description="Acidic residues" evidence="1">
    <location>
        <begin position="59"/>
        <end position="78"/>
    </location>
</feature>
<dbReference type="InterPro" id="IPR006553">
    <property type="entry name" value="Leu-rich_rpt_Cys-con_subtyp"/>
</dbReference>
<keyword evidence="4" id="KW-1185">Reference proteome</keyword>
<proteinExistence type="predicted"/>
<dbReference type="PANTHER" id="PTHR13318">
    <property type="entry name" value="PARTNER OF PAIRED, ISOFORM B-RELATED"/>
    <property type="match status" value="1"/>
</dbReference>
<dbReference type="Gene3D" id="3.80.10.10">
    <property type="entry name" value="Ribonuclease Inhibitor"/>
    <property type="match status" value="2"/>
</dbReference>
<gene>
    <name evidence="3" type="ORF">AMS68_003205</name>
</gene>